<accession>A0ABR2HJZ4</accession>
<proteinExistence type="predicted"/>
<sequence length="221" mass="25042">MLKLQIRFHKDTIPIEVAVGSNISQLMDAIYTSLSIPPERQQIIYKGQKINMDADSNLDSFKISNGTKLLLLQTDSDSGVSTSSANGQNTCRFGRPSYSVNMQPEFLNAYPHAPIIAKGIPPKCEKPFQSQMVILPKNPFPIYNTEGTSSNLSFETDAIWVTSENQKNERIFFSDIKNSLIQDIPGYEKQYVALCLLTKYGKRWFYFIPNQYSTLIKQLLP</sequence>
<dbReference type="PROSITE" id="PS50053">
    <property type="entry name" value="UBIQUITIN_2"/>
    <property type="match status" value="1"/>
</dbReference>
<dbReference type="CDD" id="cd17039">
    <property type="entry name" value="Ubl_ubiquitin_like"/>
    <property type="match status" value="1"/>
</dbReference>
<dbReference type="InterPro" id="IPR057455">
    <property type="entry name" value="UBFD1_C"/>
</dbReference>
<dbReference type="Proteomes" id="UP001470230">
    <property type="component" value="Unassembled WGS sequence"/>
</dbReference>
<keyword evidence="3" id="KW-1185">Reference proteome</keyword>
<evidence type="ECO:0000313" key="2">
    <source>
        <dbReference type="EMBL" id="KAK8848250.1"/>
    </source>
</evidence>
<evidence type="ECO:0000313" key="3">
    <source>
        <dbReference type="Proteomes" id="UP001470230"/>
    </source>
</evidence>
<dbReference type="PANTHER" id="PTHR16470">
    <property type="entry name" value="UBIQUITIN DOMAIN-CONTAINING PROTEIN UBFD1"/>
    <property type="match status" value="1"/>
</dbReference>
<reference evidence="2 3" key="1">
    <citation type="submission" date="2024-04" db="EMBL/GenBank/DDBJ databases">
        <title>Tritrichomonas musculus Genome.</title>
        <authorList>
            <person name="Alves-Ferreira E."/>
            <person name="Grigg M."/>
            <person name="Lorenzi H."/>
            <person name="Galac M."/>
        </authorList>
    </citation>
    <scope>NUCLEOTIDE SEQUENCE [LARGE SCALE GENOMIC DNA]</scope>
    <source>
        <strain evidence="2 3">EAF2021</strain>
    </source>
</reference>
<dbReference type="EMBL" id="JAPFFF010000027">
    <property type="protein sequence ID" value="KAK8848250.1"/>
    <property type="molecule type" value="Genomic_DNA"/>
</dbReference>
<dbReference type="InterPro" id="IPR029071">
    <property type="entry name" value="Ubiquitin-like_domsf"/>
</dbReference>
<gene>
    <name evidence="2" type="ORF">M9Y10_019306</name>
</gene>
<dbReference type="InterPro" id="IPR039120">
    <property type="entry name" value="UBFD1"/>
</dbReference>
<dbReference type="SMART" id="SM00213">
    <property type="entry name" value="UBQ"/>
    <property type="match status" value="1"/>
</dbReference>
<protein>
    <submittedName>
        <fullName evidence="2">Ubiquitin domain-containing protein ubfd1</fullName>
    </submittedName>
</protein>
<comment type="caution">
    <text evidence="2">The sequence shown here is derived from an EMBL/GenBank/DDBJ whole genome shotgun (WGS) entry which is preliminary data.</text>
</comment>
<feature type="domain" description="Ubiquitin-like" evidence="1">
    <location>
        <begin position="2"/>
        <end position="78"/>
    </location>
</feature>
<dbReference type="SUPFAM" id="SSF54236">
    <property type="entry name" value="Ubiquitin-like"/>
    <property type="match status" value="1"/>
</dbReference>
<dbReference type="Gene3D" id="3.10.20.90">
    <property type="entry name" value="Phosphatidylinositol 3-kinase Catalytic Subunit, Chain A, domain 1"/>
    <property type="match status" value="1"/>
</dbReference>
<dbReference type="Pfam" id="PF25343">
    <property type="entry name" value="PH_UBFD1_C"/>
    <property type="match status" value="1"/>
</dbReference>
<name>A0ABR2HJZ4_9EUKA</name>
<dbReference type="PANTHER" id="PTHR16470:SF0">
    <property type="entry name" value="UBIQUITIN DOMAIN-CONTAINING PROTEIN UBFD1"/>
    <property type="match status" value="1"/>
</dbReference>
<evidence type="ECO:0000259" key="1">
    <source>
        <dbReference type="PROSITE" id="PS50053"/>
    </source>
</evidence>
<organism evidence="2 3">
    <name type="scientific">Tritrichomonas musculus</name>
    <dbReference type="NCBI Taxonomy" id="1915356"/>
    <lineage>
        <taxon>Eukaryota</taxon>
        <taxon>Metamonada</taxon>
        <taxon>Parabasalia</taxon>
        <taxon>Tritrichomonadida</taxon>
        <taxon>Tritrichomonadidae</taxon>
        <taxon>Tritrichomonas</taxon>
    </lineage>
</organism>
<dbReference type="Pfam" id="PF00240">
    <property type="entry name" value="ubiquitin"/>
    <property type="match status" value="1"/>
</dbReference>
<dbReference type="InterPro" id="IPR000626">
    <property type="entry name" value="Ubiquitin-like_dom"/>
</dbReference>